<protein>
    <submittedName>
        <fullName evidence="3">Non-heme chloroperoxidase</fullName>
        <ecNumber evidence="3">1.11.1.10</ecNumber>
    </submittedName>
</protein>
<dbReference type="AlphaFoldDB" id="A0A853CXC0"/>
<feature type="compositionally biased region" description="Basic residues" evidence="1">
    <location>
        <begin position="23"/>
        <end position="39"/>
    </location>
</feature>
<accession>A0A853CXC0</accession>
<dbReference type="InterPro" id="IPR029058">
    <property type="entry name" value="AB_hydrolase_fold"/>
</dbReference>
<proteinExistence type="predicted"/>
<gene>
    <name evidence="3" type="ORF">HNR13_003445</name>
</gene>
<dbReference type="InterPro" id="IPR000073">
    <property type="entry name" value="AB_hydrolase_1"/>
</dbReference>
<dbReference type="EC" id="1.11.1.10" evidence="3"/>
<organism evidence="3 4">
    <name type="scientific">Leifsonia shinshuensis</name>
    <dbReference type="NCBI Taxonomy" id="150026"/>
    <lineage>
        <taxon>Bacteria</taxon>
        <taxon>Bacillati</taxon>
        <taxon>Actinomycetota</taxon>
        <taxon>Actinomycetes</taxon>
        <taxon>Micrococcales</taxon>
        <taxon>Microbacteriaceae</taxon>
        <taxon>Leifsonia</taxon>
    </lineage>
</organism>
<sequence>MARPRSAGRLRAASARHRDGGRRLLRGGRRHRRRARRPAARPADRRGLIRAAIGEDGTIRIHVERHPGPDPVLLIHGFATTGALTWEATGWVAALAEAGRGAIVPDLRGHGASDAPHDPAAYSPDLLAGDLLAMLDEQGLERVDVVGYSMGSWVALALVGLAPQRVRRLVVGGVGTVEQFAHWGVAAVQRAILEGADTLPADAPLAPLLASLREAPGVDREALAACAAGMAQHALPLASSVPTLLVAGDADPVAQDADEAARLLGAELVPLPRRNHITALSARAFKQAALPFLGASVSL</sequence>
<evidence type="ECO:0000256" key="1">
    <source>
        <dbReference type="SAM" id="MobiDB-lite"/>
    </source>
</evidence>
<keyword evidence="3" id="KW-0575">Peroxidase</keyword>
<keyword evidence="3" id="KW-0560">Oxidoreductase</keyword>
<dbReference type="SUPFAM" id="SSF53474">
    <property type="entry name" value="alpha/beta-Hydrolases"/>
    <property type="match status" value="1"/>
</dbReference>
<dbReference type="PANTHER" id="PTHR43194">
    <property type="entry name" value="HYDROLASE ALPHA/BETA FOLD FAMILY"/>
    <property type="match status" value="1"/>
</dbReference>
<name>A0A853CXC0_9MICO</name>
<dbReference type="Pfam" id="PF00561">
    <property type="entry name" value="Abhydrolase_1"/>
    <property type="match status" value="1"/>
</dbReference>
<dbReference type="PRINTS" id="PR00111">
    <property type="entry name" value="ABHYDROLASE"/>
</dbReference>
<evidence type="ECO:0000313" key="3">
    <source>
        <dbReference type="EMBL" id="NYJ25158.1"/>
    </source>
</evidence>
<feature type="domain" description="AB hydrolase-1" evidence="2">
    <location>
        <begin position="71"/>
        <end position="189"/>
    </location>
</feature>
<dbReference type="EMBL" id="JACCFL010000001">
    <property type="protein sequence ID" value="NYJ25158.1"/>
    <property type="molecule type" value="Genomic_DNA"/>
</dbReference>
<comment type="caution">
    <text evidence="3">The sequence shown here is derived from an EMBL/GenBank/DDBJ whole genome shotgun (WGS) entry which is preliminary data.</text>
</comment>
<dbReference type="Gene3D" id="3.40.50.1820">
    <property type="entry name" value="alpha/beta hydrolase"/>
    <property type="match status" value="1"/>
</dbReference>
<feature type="compositionally biased region" description="Low complexity" evidence="1">
    <location>
        <begin position="1"/>
        <end position="13"/>
    </location>
</feature>
<evidence type="ECO:0000259" key="2">
    <source>
        <dbReference type="Pfam" id="PF00561"/>
    </source>
</evidence>
<evidence type="ECO:0000313" key="4">
    <source>
        <dbReference type="Proteomes" id="UP000578352"/>
    </source>
</evidence>
<dbReference type="PANTHER" id="PTHR43194:SF5">
    <property type="entry name" value="PIMELOYL-[ACYL-CARRIER PROTEIN] METHYL ESTER ESTERASE"/>
    <property type="match status" value="1"/>
</dbReference>
<dbReference type="InterPro" id="IPR050228">
    <property type="entry name" value="Carboxylesterase_BioH"/>
</dbReference>
<dbReference type="Proteomes" id="UP000578352">
    <property type="component" value="Unassembled WGS sequence"/>
</dbReference>
<reference evidence="3 4" key="1">
    <citation type="submission" date="2020-07" db="EMBL/GenBank/DDBJ databases">
        <title>Sequencing the genomes of 1000 actinobacteria strains.</title>
        <authorList>
            <person name="Klenk H.-P."/>
        </authorList>
    </citation>
    <scope>NUCLEOTIDE SEQUENCE [LARGE SCALE GENOMIC DNA]</scope>
    <source>
        <strain evidence="3 4">DSM 15165</strain>
    </source>
</reference>
<feature type="region of interest" description="Disordered" evidence="1">
    <location>
        <begin position="1"/>
        <end position="46"/>
    </location>
</feature>
<dbReference type="GO" id="GO:0016691">
    <property type="term" value="F:chloride peroxidase activity"/>
    <property type="evidence" value="ECO:0007669"/>
    <property type="project" value="UniProtKB-EC"/>
</dbReference>